<reference evidence="8" key="1">
    <citation type="submission" date="2020-05" db="EMBL/GenBank/DDBJ databases">
        <authorList>
            <person name="Chiriac C."/>
            <person name="Salcher M."/>
            <person name="Ghai R."/>
            <person name="Kavagutti S V."/>
        </authorList>
    </citation>
    <scope>NUCLEOTIDE SEQUENCE</scope>
</reference>
<sequence length="316" mass="35594">MLIAGIDPTLNTDPWRYQMHPEIWLLVAGLIAAFVYAVRVVGPKVAPEGQVISRKQIRTFILMITLLWFASDWPVHDIAEEYLYSVHMIQHMVLSYVVPPLALLATPEWLFRLLIGQGRTYRAVRFLTRPVVAAVVYNLVVLVTHIPALVNRSAAGGPLHYSLHVLVVSSALMLWTPVCGPAKEWRMSYMAMMLYLFTTSLVPSIPAGWLTFAEGSVYNHYDTPVRVWGMSIFSDQQLAGGIMKLGGSIFMWSIIITIFFRRVMKNFFSEQSYVGGHSIPDSEIVGTESPMMYSDVEEAFSRSRPPTESDTDNNES</sequence>
<keyword evidence="5 7" id="KW-0472">Membrane</keyword>
<accession>A0A6J6HP53</accession>
<feature type="transmembrane region" description="Helical" evidence="7">
    <location>
        <begin position="127"/>
        <end position="149"/>
    </location>
</feature>
<evidence type="ECO:0000256" key="7">
    <source>
        <dbReference type="SAM" id="Phobius"/>
    </source>
</evidence>
<evidence type="ECO:0000256" key="5">
    <source>
        <dbReference type="ARBA" id="ARBA00023136"/>
    </source>
</evidence>
<evidence type="ECO:0000313" key="8">
    <source>
        <dbReference type="EMBL" id="CAB4614736.1"/>
    </source>
</evidence>
<keyword evidence="2" id="KW-1003">Cell membrane</keyword>
<dbReference type="Pfam" id="PF09678">
    <property type="entry name" value="Caa3_CtaG"/>
    <property type="match status" value="1"/>
</dbReference>
<gene>
    <name evidence="8" type="ORF">UFOPK1889_00500</name>
</gene>
<evidence type="ECO:0000256" key="1">
    <source>
        <dbReference type="ARBA" id="ARBA00004651"/>
    </source>
</evidence>
<feature type="region of interest" description="Disordered" evidence="6">
    <location>
        <begin position="296"/>
        <end position="316"/>
    </location>
</feature>
<keyword evidence="3 7" id="KW-0812">Transmembrane</keyword>
<feature type="transmembrane region" description="Helical" evidence="7">
    <location>
        <begin position="96"/>
        <end position="115"/>
    </location>
</feature>
<evidence type="ECO:0000256" key="2">
    <source>
        <dbReference type="ARBA" id="ARBA00022475"/>
    </source>
</evidence>
<evidence type="ECO:0000256" key="4">
    <source>
        <dbReference type="ARBA" id="ARBA00022989"/>
    </source>
</evidence>
<dbReference type="AlphaFoldDB" id="A0A6J6HP53"/>
<protein>
    <submittedName>
        <fullName evidence="8">Unannotated protein</fullName>
    </submittedName>
</protein>
<dbReference type="GO" id="GO:0005886">
    <property type="term" value="C:plasma membrane"/>
    <property type="evidence" value="ECO:0007669"/>
    <property type="project" value="UniProtKB-SubCell"/>
</dbReference>
<organism evidence="8">
    <name type="scientific">freshwater metagenome</name>
    <dbReference type="NCBI Taxonomy" id="449393"/>
    <lineage>
        <taxon>unclassified sequences</taxon>
        <taxon>metagenomes</taxon>
        <taxon>ecological metagenomes</taxon>
    </lineage>
</organism>
<keyword evidence="4 7" id="KW-1133">Transmembrane helix</keyword>
<proteinExistence type="predicted"/>
<feature type="transmembrane region" description="Helical" evidence="7">
    <location>
        <begin position="161"/>
        <end position="180"/>
    </location>
</feature>
<dbReference type="InterPro" id="IPR019108">
    <property type="entry name" value="Caa3_assmbl_CtaG-rel"/>
</dbReference>
<feature type="transmembrane region" description="Helical" evidence="7">
    <location>
        <begin position="57"/>
        <end position="76"/>
    </location>
</feature>
<feature type="transmembrane region" description="Helical" evidence="7">
    <location>
        <begin position="238"/>
        <end position="260"/>
    </location>
</feature>
<comment type="subcellular location">
    <subcellularLocation>
        <location evidence="1">Cell membrane</location>
        <topology evidence="1">Multi-pass membrane protein</topology>
    </subcellularLocation>
</comment>
<name>A0A6J6HP53_9ZZZZ</name>
<feature type="transmembrane region" description="Helical" evidence="7">
    <location>
        <begin position="23"/>
        <end position="45"/>
    </location>
</feature>
<dbReference type="EMBL" id="CAEZUZ010000061">
    <property type="protein sequence ID" value="CAB4614736.1"/>
    <property type="molecule type" value="Genomic_DNA"/>
</dbReference>
<evidence type="ECO:0000256" key="3">
    <source>
        <dbReference type="ARBA" id="ARBA00022692"/>
    </source>
</evidence>
<feature type="transmembrane region" description="Helical" evidence="7">
    <location>
        <begin position="192"/>
        <end position="212"/>
    </location>
</feature>
<evidence type="ECO:0000256" key="6">
    <source>
        <dbReference type="SAM" id="MobiDB-lite"/>
    </source>
</evidence>